<evidence type="ECO:0000313" key="2">
    <source>
        <dbReference type="Proteomes" id="UP000245974"/>
    </source>
</evidence>
<keyword evidence="2" id="KW-1185">Reference proteome</keyword>
<gene>
    <name evidence="1" type="ORF">KPC_3393</name>
</gene>
<evidence type="ECO:0000313" key="1">
    <source>
        <dbReference type="EMBL" id="SPL72215.1"/>
    </source>
</evidence>
<dbReference type="InParanoid" id="A0A2U3N3N3"/>
<dbReference type="AlphaFoldDB" id="A0A2U3N3N3"/>
<dbReference type="Proteomes" id="UP000245974">
    <property type="component" value="Unassembled WGS sequence"/>
</dbReference>
<accession>A0A2U3N3N3</accession>
<sequence>MPCSLIIFISNNLNNFPGNYWTTVTHELFHLYEYGYAQFKNSWYLESLANWSERALKKDPEDPKQTIALPQNKVKLDSQILRNPYNQLWHRLFILNQDDRLIFSPDIMQRKYINGSDVFKDNQWRGINFVSKFLEDLKHSSSTISKQKNWPEYQWASDIKKDTQWDPIILSIIQKQLKKTPYKNMPEASFLRTIKLNDLYLGEK</sequence>
<proteinExistence type="predicted"/>
<reference evidence="2" key="1">
    <citation type="submission" date="2018-03" db="EMBL/GenBank/DDBJ databases">
        <authorList>
            <person name="Blom J."/>
        </authorList>
    </citation>
    <scope>NUCLEOTIDE SEQUENCE [LARGE SCALE GENOMIC DNA]</scope>
    <source>
        <strain evidence="2">KPC-SM-21</strain>
    </source>
</reference>
<organism evidence="1 2">
    <name type="scientific">Acinetobacter stercoris</name>
    <dbReference type="NCBI Taxonomy" id="2126983"/>
    <lineage>
        <taxon>Bacteria</taxon>
        <taxon>Pseudomonadati</taxon>
        <taxon>Pseudomonadota</taxon>
        <taxon>Gammaproteobacteria</taxon>
        <taxon>Moraxellales</taxon>
        <taxon>Moraxellaceae</taxon>
        <taxon>Acinetobacter</taxon>
    </lineage>
</organism>
<protein>
    <submittedName>
        <fullName evidence="1">Uncharacterized protein</fullName>
    </submittedName>
</protein>
<name>A0A2U3N3N3_9GAMM</name>
<dbReference type="EMBL" id="OOGT01000236">
    <property type="protein sequence ID" value="SPL72215.1"/>
    <property type="molecule type" value="Genomic_DNA"/>
</dbReference>